<dbReference type="GO" id="GO:0009279">
    <property type="term" value="C:cell outer membrane"/>
    <property type="evidence" value="ECO:0007669"/>
    <property type="project" value="UniProtKB-SubCell"/>
</dbReference>
<dbReference type="InterPro" id="IPR006665">
    <property type="entry name" value="OmpA-like"/>
</dbReference>
<dbReference type="Gene3D" id="3.30.1330.60">
    <property type="entry name" value="OmpA-like domain"/>
    <property type="match status" value="1"/>
</dbReference>
<keyword evidence="2 4" id="KW-0472">Membrane</keyword>
<keyword evidence="3" id="KW-0998">Cell outer membrane</keyword>
<dbReference type="PROSITE" id="PS51123">
    <property type="entry name" value="OMPA_2"/>
    <property type="match status" value="1"/>
</dbReference>
<evidence type="ECO:0000256" key="4">
    <source>
        <dbReference type="PROSITE-ProRule" id="PRU00473"/>
    </source>
</evidence>
<reference evidence="7 8" key="1">
    <citation type="submission" date="2017-01" db="EMBL/GenBank/DDBJ databases">
        <authorList>
            <person name="Mah S.A."/>
            <person name="Swanson W.J."/>
            <person name="Moy G.W."/>
            <person name="Vacquier V.D."/>
        </authorList>
    </citation>
    <scope>NUCLEOTIDE SEQUENCE [LARGE SCALE GENOMIC DNA]</scope>
    <source>
        <strain evidence="7 8">DSM 21219</strain>
    </source>
</reference>
<dbReference type="Proteomes" id="UP000192455">
    <property type="component" value="Unassembled WGS sequence"/>
</dbReference>
<evidence type="ECO:0000259" key="6">
    <source>
        <dbReference type="PROSITE" id="PS51123"/>
    </source>
</evidence>
<evidence type="ECO:0000256" key="2">
    <source>
        <dbReference type="ARBA" id="ARBA00023136"/>
    </source>
</evidence>
<evidence type="ECO:0000313" key="7">
    <source>
        <dbReference type="EMBL" id="SIT79889.1"/>
    </source>
</evidence>
<comment type="subcellular location">
    <subcellularLocation>
        <location evidence="1">Cell outer membrane</location>
    </subcellularLocation>
</comment>
<dbReference type="PANTHER" id="PTHR30329">
    <property type="entry name" value="STATOR ELEMENT OF FLAGELLAR MOTOR COMPLEX"/>
    <property type="match status" value="1"/>
</dbReference>
<feature type="chain" id="PRO_5012729396" evidence="5">
    <location>
        <begin position="27"/>
        <end position="307"/>
    </location>
</feature>
<dbReference type="InterPro" id="IPR036737">
    <property type="entry name" value="OmpA-like_sf"/>
</dbReference>
<dbReference type="PANTHER" id="PTHR30329:SF21">
    <property type="entry name" value="LIPOPROTEIN YIAD-RELATED"/>
    <property type="match status" value="1"/>
</dbReference>
<feature type="signal peptide" evidence="5">
    <location>
        <begin position="1"/>
        <end position="26"/>
    </location>
</feature>
<organism evidence="7 8">
    <name type="scientific">Pontibaca methylaminivorans</name>
    <dbReference type="NCBI Taxonomy" id="515897"/>
    <lineage>
        <taxon>Bacteria</taxon>
        <taxon>Pseudomonadati</taxon>
        <taxon>Pseudomonadota</taxon>
        <taxon>Alphaproteobacteria</taxon>
        <taxon>Rhodobacterales</taxon>
        <taxon>Roseobacteraceae</taxon>
        <taxon>Pontibaca</taxon>
    </lineage>
</organism>
<proteinExistence type="predicted"/>
<dbReference type="InterPro" id="IPR050330">
    <property type="entry name" value="Bact_OuterMem_StrucFunc"/>
</dbReference>
<keyword evidence="8" id="KW-1185">Reference proteome</keyword>
<accession>A0A1R3WPT2</accession>
<protein>
    <submittedName>
        <fullName evidence="7">OmpA-OmpF porin, OOP family</fullName>
    </submittedName>
</protein>
<dbReference type="Pfam" id="PF00691">
    <property type="entry name" value="OmpA"/>
    <property type="match status" value="1"/>
</dbReference>
<dbReference type="CDD" id="cd07185">
    <property type="entry name" value="OmpA_C-like"/>
    <property type="match status" value="1"/>
</dbReference>
<dbReference type="AlphaFoldDB" id="A0A1R3WPT2"/>
<dbReference type="EMBL" id="FTPS01000001">
    <property type="protein sequence ID" value="SIT79889.1"/>
    <property type="molecule type" value="Genomic_DNA"/>
</dbReference>
<dbReference type="STRING" id="515897.SAMN05421849_1217"/>
<dbReference type="InterPro" id="IPR006664">
    <property type="entry name" value="OMP_bac"/>
</dbReference>
<feature type="domain" description="OmpA-like" evidence="6">
    <location>
        <begin position="189"/>
        <end position="307"/>
    </location>
</feature>
<evidence type="ECO:0000256" key="1">
    <source>
        <dbReference type="ARBA" id="ARBA00004442"/>
    </source>
</evidence>
<dbReference type="PRINTS" id="PR01021">
    <property type="entry name" value="OMPADOMAIN"/>
</dbReference>
<gene>
    <name evidence="7" type="ORF">SAMN05421849_1217</name>
</gene>
<evidence type="ECO:0000256" key="3">
    <source>
        <dbReference type="ARBA" id="ARBA00023237"/>
    </source>
</evidence>
<dbReference type="RefSeq" id="WP_076648641.1">
    <property type="nucleotide sequence ID" value="NZ_FTPS01000001.1"/>
</dbReference>
<name>A0A1R3WPT2_9RHOB</name>
<evidence type="ECO:0000256" key="5">
    <source>
        <dbReference type="SAM" id="SignalP"/>
    </source>
</evidence>
<evidence type="ECO:0000313" key="8">
    <source>
        <dbReference type="Proteomes" id="UP000192455"/>
    </source>
</evidence>
<dbReference type="SUPFAM" id="SSF103088">
    <property type="entry name" value="OmpA-like"/>
    <property type="match status" value="1"/>
</dbReference>
<keyword evidence="5" id="KW-0732">Signal</keyword>
<sequence>MSRARNSLLRGALAVFAALAAAPLAAFDLRLPAAAEPLTARSSPLGSHALPVGAYSRGTVPAEELEGRITRRSWRLPGGGTTLEILAPLRARLESGGYDILFQCRDRNCGGFDFRFAIEVIPAPGMYVDLHDFRFLSARRDADAISLLVSRGEGAAFVQMIAVSPADAPAAPVADASRFPTGGDLATGLAETGHVVLDGLDFASGADRLGTGPHAALNDLARALREDAGLRIALVGHTDNTGAQAANLALSRRRAEAVRLRLLDLSGVADDRVLAEGVGPLAPRASNLTPEGRALNRRVEAVLLAPG</sequence>
<dbReference type="OrthoDB" id="9792021at2"/>